<accession>A0ABP8X4B8</accession>
<dbReference type="Proteomes" id="UP001499974">
    <property type="component" value="Unassembled WGS sequence"/>
</dbReference>
<keyword evidence="2" id="KW-1185">Reference proteome</keyword>
<organism evidence="1 2">
    <name type="scientific">Nocardioides conyzicola</name>
    <dbReference type="NCBI Taxonomy" id="1651781"/>
    <lineage>
        <taxon>Bacteria</taxon>
        <taxon>Bacillati</taxon>
        <taxon>Actinomycetota</taxon>
        <taxon>Actinomycetes</taxon>
        <taxon>Propionibacteriales</taxon>
        <taxon>Nocardioidaceae</taxon>
        <taxon>Nocardioides</taxon>
    </lineage>
</organism>
<dbReference type="RefSeq" id="WP_345520791.1">
    <property type="nucleotide sequence ID" value="NZ_BAABKM010000002.1"/>
</dbReference>
<evidence type="ECO:0000313" key="1">
    <source>
        <dbReference type="EMBL" id="GAA4700582.1"/>
    </source>
</evidence>
<proteinExistence type="predicted"/>
<gene>
    <name evidence="1" type="ORF">GCM10023349_16780</name>
</gene>
<dbReference type="EMBL" id="BAABKM010000002">
    <property type="protein sequence ID" value="GAA4700582.1"/>
    <property type="molecule type" value="Genomic_DNA"/>
</dbReference>
<comment type="caution">
    <text evidence="1">The sequence shown here is derived from an EMBL/GenBank/DDBJ whole genome shotgun (WGS) entry which is preliminary data.</text>
</comment>
<sequence>MSTDPLPTLPPTWRGLVDDAAIFPPGDAPLHEAAAAHQARRHAAYADLVGTFVVRDTDIPTLRATPLALSVVVTGGAGQVAGAAGLGRKLHVAIEGLEIALRDPADPVGAARRVVAAVDAARADGVLDDHVPIYVEIPASCSEPSWQAAADEVAAAEHRLKLRTGGLDAHAFPSASKLAGWIDGALDRETPFKCTAGLHRAVRHTGDDGFEHHGFLNVLVATRRAFDGSPVADVVELLEERETAVLVETARELDLARARRWFTSFGSCSVDEPLDDLLTLGLLDD</sequence>
<name>A0ABP8X4B8_9ACTN</name>
<protein>
    <submittedName>
        <fullName evidence="1">Uncharacterized protein</fullName>
    </submittedName>
</protein>
<reference evidence="2" key="1">
    <citation type="journal article" date="2019" name="Int. J. Syst. Evol. Microbiol.">
        <title>The Global Catalogue of Microorganisms (GCM) 10K type strain sequencing project: providing services to taxonomists for standard genome sequencing and annotation.</title>
        <authorList>
            <consortium name="The Broad Institute Genomics Platform"/>
            <consortium name="The Broad Institute Genome Sequencing Center for Infectious Disease"/>
            <person name="Wu L."/>
            <person name="Ma J."/>
        </authorList>
    </citation>
    <scope>NUCLEOTIDE SEQUENCE [LARGE SCALE GENOMIC DNA]</scope>
    <source>
        <strain evidence="2">JCM 18531</strain>
    </source>
</reference>
<evidence type="ECO:0000313" key="2">
    <source>
        <dbReference type="Proteomes" id="UP001499974"/>
    </source>
</evidence>